<comment type="caution">
    <text evidence="10">The sequence shown here is derived from an EMBL/GenBank/DDBJ whole genome shotgun (WGS) entry which is preliminary data.</text>
</comment>
<feature type="transmembrane region" description="Helical" evidence="7">
    <location>
        <begin position="213"/>
        <end position="237"/>
    </location>
</feature>
<evidence type="ECO:0000256" key="4">
    <source>
        <dbReference type="ARBA" id="ARBA00022989"/>
    </source>
</evidence>
<comment type="subcellular location">
    <subcellularLocation>
        <location evidence="1">Membrane</location>
        <topology evidence="1">Multi-pass membrane protein</topology>
    </subcellularLocation>
</comment>
<name>A0ABQ9WZZ9_9EUKA</name>
<protein>
    <recommendedName>
        <fullName evidence="7">Palmitoyltransferase</fullName>
        <ecNumber evidence="7">2.3.1.225</ecNumber>
    </recommendedName>
</protein>
<comment type="similarity">
    <text evidence="7">Belongs to the DHHC palmitoyltransferase family.</text>
</comment>
<gene>
    <name evidence="10" type="ORF">BLNAU_19970</name>
</gene>
<comment type="domain">
    <text evidence="7">The DHHC domain is required for palmitoyltransferase activity.</text>
</comment>
<evidence type="ECO:0000256" key="6">
    <source>
        <dbReference type="ARBA" id="ARBA00023315"/>
    </source>
</evidence>
<dbReference type="Pfam" id="PF01529">
    <property type="entry name" value="DHHC"/>
    <property type="match status" value="1"/>
</dbReference>
<keyword evidence="4 7" id="KW-1133">Transmembrane helix</keyword>
<feature type="transmembrane region" description="Helical" evidence="7">
    <location>
        <begin position="170"/>
        <end position="193"/>
    </location>
</feature>
<dbReference type="EMBL" id="JARBJD010000272">
    <property type="protein sequence ID" value="KAK2945121.1"/>
    <property type="molecule type" value="Genomic_DNA"/>
</dbReference>
<feature type="domain" description="Palmitoyltransferase DHHC" evidence="9">
    <location>
        <begin position="124"/>
        <end position="255"/>
    </location>
</feature>
<keyword evidence="5 7" id="KW-0472">Membrane</keyword>
<dbReference type="EC" id="2.3.1.225" evidence="7"/>
<keyword evidence="2 7" id="KW-0808">Transferase</keyword>
<feature type="transmembrane region" description="Helical" evidence="7">
    <location>
        <begin position="74"/>
        <end position="96"/>
    </location>
</feature>
<feature type="region of interest" description="Disordered" evidence="8">
    <location>
        <begin position="469"/>
        <end position="490"/>
    </location>
</feature>
<keyword evidence="6 7" id="KW-0012">Acyltransferase</keyword>
<evidence type="ECO:0000256" key="2">
    <source>
        <dbReference type="ARBA" id="ARBA00022679"/>
    </source>
</evidence>
<dbReference type="Proteomes" id="UP001281761">
    <property type="component" value="Unassembled WGS sequence"/>
</dbReference>
<evidence type="ECO:0000256" key="8">
    <source>
        <dbReference type="SAM" id="MobiDB-lite"/>
    </source>
</evidence>
<comment type="catalytic activity">
    <reaction evidence="7">
        <text>L-cysteinyl-[protein] + hexadecanoyl-CoA = S-hexadecanoyl-L-cysteinyl-[protein] + CoA</text>
        <dbReference type="Rhea" id="RHEA:36683"/>
        <dbReference type="Rhea" id="RHEA-COMP:10131"/>
        <dbReference type="Rhea" id="RHEA-COMP:11032"/>
        <dbReference type="ChEBI" id="CHEBI:29950"/>
        <dbReference type="ChEBI" id="CHEBI:57287"/>
        <dbReference type="ChEBI" id="CHEBI:57379"/>
        <dbReference type="ChEBI" id="CHEBI:74151"/>
        <dbReference type="EC" id="2.3.1.225"/>
    </reaction>
</comment>
<dbReference type="InterPro" id="IPR001594">
    <property type="entry name" value="Palmitoyltrfase_DHHC"/>
</dbReference>
<feature type="region of interest" description="Disordered" evidence="8">
    <location>
        <begin position="299"/>
        <end position="371"/>
    </location>
</feature>
<evidence type="ECO:0000256" key="1">
    <source>
        <dbReference type="ARBA" id="ARBA00004141"/>
    </source>
</evidence>
<sequence>MLSNSQQHSVATCPEMAPCLAGCCDVPTMPMNRHRDNGFTAPLAGPQIFAWILLPVQFILSCVFIYGGTPILSFIISTSATAIVFLIAFFLLFYVARTNPADPFLHLPDSEDDSTPQELKDLPKSFCGMCSKVVLQSSRHCRRCNKCISGFDHHCPWVNNCIGKSNYKPFFTLLVMVVLQFLFSAGMCIYNVIYVWVQHLLSPALSFFRNQQILLTIMDIVMIVIDIAGLYIIGDLLRFHIMLQIRRETTFQYIMRKKAETEEKKKNKELKLKREEERKRAKVGAKQIVPTVSETELTQIITEPDVQPSTKTSRSTTMSGIASQPFANEYDENEQPMAGSPTVATESDADDHEWELSADGSRADKDERQNSNMTTLAMTFIRKEGEVENIQQFSSLTSRSNRKNSAASRGSNIFNEALSNTVTSIDHFQAAILTDRTKARARTRPNSAVDGPLLSMTYTQGMKVRQAQTTNDNDVGPSRNQIDLSASMPPVTNTTQISTLYPSQFPFQMHSGPSPSTITVGGGAQKINKLNRTVQIASPQIKRKKADQDLDSTIGHVPWTTTADSG</sequence>
<feature type="transmembrane region" description="Helical" evidence="7">
    <location>
        <begin position="48"/>
        <end position="68"/>
    </location>
</feature>
<dbReference type="InterPro" id="IPR039859">
    <property type="entry name" value="PFA4/ZDH16/20/ERF2-like"/>
</dbReference>
<accession>A0ABQ9WZZ9</accession>
<evidence type="ECO:0000256" key="3">
    <source>
        <dbReference type="ARBA" id="ARBA00022692"/>
    </source>
</evidence>
<evidence type="ECO:0000259" key="9">
    <source>
        <dbReference type="Pfam" id="PF01529"/>
    </source>
</evidence>
<organism evidence="10 11">
    <name type="scientific">Blattamonas nauphoetae</name>
    <dbReference type="NCBI Taxonomy" id="2049346"/>
    <lineage>
        <taxon>Eukaryota</taxon>
        <taxon>Metamonada</taxon>
        <taxon>Preaxostyla</taxon>
        <taxon>Oxymonadida</taxon>
        <taxon>Blattamonas</taxon>
    </lineage>
</organism>
<evidence type="ECO:0000313" key="10">
    <source>
        <dbReference type="EMBL" id="KAK2945121.1"/>
    </source>
</evidence>
<proteinExistence type="inferred from homology"/>
<dbReference type="PROSITE" id="PS50216">
    <property type="entry name" value="DHHC"/>
    <property type="match status" value="1"/>
</dbReference>
<evidence type="ECO:0000256" key="7">
    <source>
        <dbReference type="RuleBase" id="RU079119"/>
    </source>
</evidence>
<dbReference type="PANTHER" id="PTHR22883:SF203">
    <property type="entry name" value="PALMITOYLTRANSFERASE"/>
    <property type="match status" value="1"/>
</dbReference>
<feature type="compositionally biased region" description="Polar residues" evidence="8">
    <location>
        <begin position="299"/>
        <end position="326"/>
    </location>
</feature>
<keyword evidence="3 7" id="KW-0812">Transmembrane</keyword>
<dbReference type="PANTHER" id="PTHR22883">
    <property type="entry name" value="ZINC FINGER DHHC DOMAIN CONTAINING PROTEIN"/>
    <property type="match status" value="1"/>
</dbReference>
<reference evidence="10 11" key="1">
    <citation type="journal article" date="2022" name="bioRxiv">
        <title>Genomics of Preaxostyla Flagellates Illuminates Evolutionary Transitions and the Path Towards Mitochondrial Loss.</title>
        <authorList>
            <person name="Novak L.V.F."/>
            <person name="Treitli S.C."/>
            <person name="Pyrih J."/>
            <person name="Halakuc P."/>
            <person name="Pipaliya S.V."/>
            <person name="Vacek V."/>
            <person name="Brzon O."/>
            <person name="Soukal P."/>
            <person name="Eme L."/>
            <person name="Dacks J.B."/>
            <person name="Karnkowska A."/>
            <person name="Elias M."/>
            <person name="Hampl V."/>
        </authorList>
    </citation>
    <scope>NUCLEOTIDE SEQUENCE [LARGE SCALE GENOMIC DNA]</scope>
    <source>
        <strain evidence="10">NAU3</strain>
        <tissue evidence="10">Gut</tissue>
    </source>
</reference>
<keyword evidence="11" id="KW-1185">Reference proteome</keyword>
<evidence type="ECO:0000313" key="11">
    <source>
        <dbReference type="Proteomes" id="UP001281761"/>
    </source>
</evidence>
<evidence type="ECO:0000256" key="5">
    <source>
        <dbReference type="ARBA" id="ARBA00023136"/>
    </source>
</evidence>